<feature type="DNA-binding region" description="OmpR/PhoB-type" evidence="9">
    <location>
        <begin position="133"/>
        <end position="229"/>
    </location>
</feature>
<keyword evidence="3" id="KW-0902">Two-component regulatory system</keyword>
<evidence type="ECO:0000313" key="13">
    <source>
        <dbReference type="Proteomes" id="UP000002710"/>
    </source>
</evidence>
<evidence type="ECO:0000256" key="8">
    <source>
        <dbReference type="PROSITE-ProRule" id="PRU00169"/>
    </source>
</evidence>
<evidence type="ECO:0000313" key="12">
    <source>
        <dbReference type="EMBL" id="ABB39184.1"/>
    </source>
</evidence>
<gene>
    <name evidence="12" type="ordered locus">Dde_2387</name>
</gene>
<dbReference type="SMART" id="SM00448">
    <property type="entry name" value="REC"/>
    <property type="match status" value="1"/>
</dbReference>
<dbReference type="GO" id="GO:0000976">
    <property type="term" value="F:transcription cis-regulatory region binding"/>
    <property type="evidence" value="ECO:0007669"/>
    <property type="project" value="TreeGrafter"/>
</dbReference>
<reference evidence="12 13" key="1">
    <citation type="journal article" date="2011" name="J. Bacteriol.">
        <title>Complete genome sequence and updated annotation of Desulfovibrio alaskensis G20.</title>
        <authorList>
            <person name="Hauser L.J."/>
            <person name="Land M.L."/>
            <person name="Brown S.D."/>
            <person name="Larimer F."/>
            <person name="Keller K.L."/>
            <person name="Rapp-Giles B.J."/>
            <person name="Price M.N."/>
            <person name="Lin M."/>
            <person name="Bruce D.C."/>
            <person name="Detter J.C."/>
            <person name="Tapia R."/>
            <person name="Han C.S."/>
            <person name="Goodwin L.A."/>
            <person name="Cheng J.F."/>
            <person name="Pitluck S."/>
            <person name="Copeland A."/>
            <person name="Lucas S."/>
            <person name="Nolan M."/>
            <person name="Lapidus A.L."/>
            <person name="Palumbo A.V."/>
            <person name="Wall J.D."/>
        </authorList>
    </citation>
    <scope>NUCLEOTIDE SEQUENCE [LARGE SCALE GENOMIC DNA]</scope>
    <source>
        <strain evidence="13">ATCC BAA 1058 / DSM 17464 / G20</strain>
    </source>
</reference>
<keyword evidence="6" id="KW-0804">Transcription</keyword>
<dbReference type="PANTHER" id="PTHR48111:SF21">
    <property type="entry name" value="DNA-BINDING DUAL MASTER TRANSCRIPTIONAL REGULATOR RPAA"/>
    <property type="match status" value="1"/>
</dbReference>
<dbReference type="eggNOG" id="COG0745">
    <property type="taxonomic scope" value="Bacteria"/>
</dbReference>
<evidence type="ECO:0000256" key="6">
    <source>
        <dbReference type="ARBA" id="ARBA00023163"/>
    </source>
</evidence>
<dbReference type="InterPro" id="IPR001867">
    <property type="entry name" value="OmpR/PhoB-type_DNA-bd"/>
</dbReference>
<dbReference type="CDD" id="cd00383">
    <property type="entry name" value="trans_reg_C"/>
    <property type="match status" value="1"/>
</dbReference>
<evidence type="ECO:0000259" key="10">
    <source>
        <dbReference type="PROSITE" id="PS50110"/>
    </source>
</evidence>
<dbReference type="PROSITE" id="PS51755">
    <property type="entry name" value="OMPR_PHOB"/>
    <property type="match status" value="1"/>
</dbReference>
<dbReference type="Gene3D" id="1.10.10.10">
    <property type="entry name" value="Winged helix-like DNA-binding domain superfamily/Winged helix DNA-binding domain"/>
    <property type="match status" value="1"/>
</dbReference>
<dbReference type="InterPro" id="IPR039420">
    <property type="entry name" value="WalR-like"/>
</dbReference>
<accession>Q30YR2</accession>
<dbReference type="SUPFAM" id="SSF46894">
    <property type="entry name" value="C-terminal effector domain of the bipartite response regulators"/>
    <property type="match status" value="1"/>
</dbReference>
<dbReference type="Gene3D" id="3.40.50.2300">
    <property type="match status" value="1"/>
</dbReference>
<dbReference type="Proteomes" id="UP000002710">
    <property type="component" value="Chromosome"/>
</dbReference>
<dbReference type="Gene3D" id="6.10.250.690">
    <property type="match status" value="1"/>
</dbReference>
<organism evidence="12 13">
    <name type="scientific">Oleidesulfovibrio alaskensis (strain ATCC BAA-1058 / DSM 17464 / G20)</name>
    <name type="common">Desulfovibrio alaskensis</name>
    <dbReference type="NCBI Taxonomy" id="207559"/>
    <lineage>
        <taxon>Bacteria</taxon>
        <taxon>Pseudomonadati</taxon>
        <taxon>Thermodesulfobacteriota</taxon>
        <taxon>Desulfovibrionia</taxon>
        <taxon>Desulfovibrionales</taxon>
        <taxon>Desulfovibrionaceae</taxon>
        <taxon>Oleidesulfovibrio</taxon>
    </lineage>
</organism>
<dbReference type="AlphaFoldDB" id="Q30YR2"/>
<dbReference type="STRING" id="207559.Dde_2387"/>
<keyword evidence="2 8" id="KW-0597">Phosphoprotein</keyword>
<dbReference type="InterPro" id="IPR016032">
    <property type="entry name" value="Sig_transdc_resp-reg_C-effctor"/>
</dbReference>
<sequence length="229" mass="26183">MAKDRLLVVEDDGDILQLLTFTLESAGFEVFSAMDGKTGLELAMREKPDLVVLDLMLPGMSGLDVCKDLKRMPETQETPVIMLTARGEEVDRIVGLELGADDYVVKPFSPRELVLRIKAVLKRGAPFTEQEERTRWRVNGLSLDTEAHRVEIDGDEVTLTATEFKLLFELVRNRGRVRTRDQLLNTVWGYEFEGYARTVDTHVRRLRQKIGDYAGYIETIRGVGYRFRE</sequence>
<dbReference type="PANTHER" id="PTHR48111">
    <property type="entry name" value="REGULATOR OF RPOS"/>
    <property type="match status" value="1"/>
</dbReference>
<feature type="modified residue" description="4-aspartylphosphate" evidence="8">
    <location>
        <position position="54"/>
    </location>
</feature>
<dbReference type="Pfam" id="PF00486">
    <property type="entry name" value="Trans_reg_C"/>
    <property type="match status" value="1"/>
</dbReference>
<dbReference type="FunFam" id="3.40.50.2300:FF:000001">
    <property type="entry name" value="DNA-binding response regulator PhoB"/>
    <property type="match status" value="1"/>
</dbReference>
<protein>
    <recommendedName>
        <fullName evidence="1">Phosphate regulon transcriptional regulatory protein PhoB</fullName>
    </recommendedName>
</protein>
<dbReference type="KEGG" id="dde:Dde_2387"/>
<feature type="domain" description="OmpR/PhoB-type" evidence="11">
    <location>
        <begin position="133"/>
        <end position="229"/>
    </location>
</feature>
<dbReference type="InterPro" id="IPR011006">
    <property type="entry name" value="CheY-like_superfamily"/>
</dbReference>
<dbReference type="GO" id="GO:0005829">
    <property type="term" value="C:cytosol"/>
    <property type="evidence" value="ECO:0007669"/>
    <property type="project" value="TreeGrafter"/>
</dbReference>
<dbReference type="InterPro" id="IPR001789">
    <property type="entry name" value="Sig_transdc_resp-reg_receiver"/>
</dbReference>
<dbReference type="SUPFAM" id="SSF52172">
    <property type="entry name" value="CheY-like"/>
    <property type="match status" value="1"/>
</dbReference>
<comment type="function">
    <text evidence="7">This protein is a positive regulator for the phosphate regulon. Transcription of this operon is positively regulated by PhoB and PhoR when phosphate is limited.</text>
</comment>
<dbReference type="InterPro" id="IPR036388">
    <property type="entry name" value="WH-like_DNA-bd_sf"/>
</dbReference>
<dbReference type="HOGENOM" id="CLU_000445_30_4_7"/>
<keyword evidence="5 9" id="KW-0238">DNA-binding</keyword>
<evidence type="ECO:0000256" key="7">
    <source>
        <dbReference type="ARBA" id="ARBA00024735"/>
    </source>
</evidence>
<dbReference type="SMART" id="SM00862">
    <property type="entry name" value="Trans_reg_C"/>
    <property type="match status" value="1"/>
</dbReference>
<evidence type="ECO:0000256" key="3">
    <source>
        <dbReference type="ARBA" id="ARBA00023012"/>
    </source>
</evidence>
<evidence type="ECO:0000256" key="4">
    <source>
        <dbReference type="ARBA" id="ARBA00023015"/>
    </source>
</evidence>
<evidence type="ECO:0000256" key="2">
    <source>
        <dbReference type="ARBA" id="ARBA00022553"/>
    </source>
</evidence>
<evidence type="ECO:0000256" key="1">
    <source>
        <dbReference type="ARBA" id="ARBA00013332"/>
    </source>
</evidence>
<keyword evidence="4" id="KW-0805">Transcription regulation</keyword>
<dbReference type="EMBL" id="CP000112">
    <property type="protein sequence ID" value="ABB39184.1"/>
    <property type="molecule type" value="Genomic_DNA"/>
</dbReference>
<evidence type="ECO:0000256" key="9">
    <source>
        <dbReference type="PROSITE-ProRule" id="PRU01091"/>
    </source>
</evidence>
<feature type="domain" description="Response regulatory" evidence="10">
    <location>
        <begin position="5"/>
        <end position="121"/>
    </location>
</feature>
<keyword evidence="13" id="KW-1185">Reference proteome</keyword>
<proteinExistence type="predicted"/>
<dbReference type="Pfam" id="PF00072">
    <property type="entry name" value="Response_reg"/>
    <property type="match status" value="1"/>
</dbReference>
<dbReference type="PROSITE" id="PS50110">
    <property type="entry name" value="RESPONSE_REGULATORY"/>
    <property type="match status" value="1"/>
</dbReference>
<dbReference type="RefSeq" id="WP_011368258.1">
    <property type="nucleotide sequence ID" value="NC_007519.1"/>
</dbReference>
<dbReference type="FunFam" id="1.10.10.10:FF:000018">
    <property type="entry name" value="DNA-binding response regulator ResD"/>
    <property type="match status" value="1"/>
</dbReference>
<evidence type="ECO:0000259" key="11">
    <source>
        <dbReference type="PROSITE" id="PS51755"/>
    </source>
</evidence>
<dbReference type="GO" id="GO:0000156">
    <property type="term" value="F:phosphorelay response regulator activity"/>
    <property type="evidence" value="ECO:0007669"/>
    <property type="project" value="TreeGrafter"/>
</dbReference>
<dbReference type="GO" id="GO:0032993">
    <property type="term" value="C:protein-DNA complex"/>
    <property type="evidence" value="ECO:0007669"/>
    <property type="project" value="TreeGrafter"/>
</dbReference>
<evidence type="ECO:0000256" key="5">
    <source>
        <dbReference type="ARBA" id="ARBA00023125"/>
    </source>
</evidence>
<name>Q30YR2_OLEA2</name>
<dbReference type="GO" id="GO:0006355">
    <property type="term" value="P:regulation of DNA-templated transcription"/>
    <property type="evidence" value="ECO:0007669"/>
    <property type="project" value="InterPro"/>
</dbReference>